<accession>A0A117IWZ5</accession>
<protein>
    <submittedName>
        <fullName evidence="1">Uncharacterized protein</fullName>
    </submittedName>
</protein>
<dbReference type="Proteomes" id="UP000054011">
    <property type="component" value="Unassembled WGS sequence"/>
</dbReference>
<dbReference type="AlphaFoldDB" id="A0A117IWZ5"/>
<comment type="caution">
    <text evidence="1">The sequence shown here is derived from an EMBL/GenBank/DDBJ whole genome shotgun (WGS) entry which is preliminary data.</text>
</comment>
<dbReference type="STRING" id="936756.ATE80_08685"/>
<keyword evidence="2" id="KW-1185">Reference proteome</keyword>
<evidence type="ECO:0000313" key="1">
    <source>
        <dbReference type="EMBL" id="KUH39170.1"/>
    </source>
</evidence>
<evidence type="ECO:0000313" key="2">
    <source>
        <dbReference type="Proteomes" id="UP000054011"/>
    </source>
</evidence>
<gene>
    <name evidence="1" type="ORF">ATE80_08685</name>
</gene>
<organism evidence="1 2">
    <name type="scientific">Streptomyces kanasensis</name>
    <dbReference type="NCBI Taxonomy" id="936756"/>
    <lineage>
        <taxon>Bacteria</taxon>
        <taxon>Bacillati</taxon>
        <taxon>Actinomycetota</taxon>
        <taxon>Actinomycetes</taxon>
        <taxon>Kitasatosporales</taxon>
        <taxon>Streptomycetaceae</taxon>
        <taxon>Streptomyces</taxon>
    </lineage>
</organism>
<reference evidence="1 2" key="1">
    <citation type="submission" date="2015-11" db="EMBL/GenBank/DDBJ databases">
        <title>Genome-wide analysis reveals the secondary metabolome in Streptomyces kanasensis ZX01.</title>
        <authorList>
            <person name="Zhang G."/>
            <person name="Han L."/>
            <person name="Feng J."/>
            <person name="Zhang X."/>
        </authorList>
    </citation>
    <scope>NUCLEOTIDE SEQUENCE [LARGE SCALE GENOMIC DNA]</scope>
    <source>
        <strain evidence="1 2">ZX01</strain>
    </source>
</reference>
<name>A0A117IWZ5_9ACTN</name>
<proteinExistence type="predicted"/>
<sequence>MGGHLGARVEVDGTGQVLAVDHVGELGHREPEEHEGAVRAGVVPGRELRDLEGDVRELGRLDEPVELGAHDRRARAGRPAAQHRLVHDHPELRGVETAEEGLALHAQGHVPFDVLG</sequence>
<dbReference type="EMBL" id="LNSV01000015">
    <property type="protein sequence ID" value="KUH39170.1"/>
    <property type="molecule type" value="Genomic_DNA"/>
</dbReference>